<keyword evidence="3" id="KW-1185">Reference proteome</keyword>
<sequence>MLYSNQKSTTQITSETGNATTSPRANVFCRTGEACSTPSGTSGMNVTPLIKINHFVPLDDAAVPLVREARNPPASSSRESVSGRRLFRLRRLRNLAAPMVQGPFRREALQIRISSRKKREGQGFDEGMELPSGVPVWRCVRGVTVGRSMVLLALCSFPGVAAAQEVKVLTPVEIFEEEAGPGVRIGSSFMLYGAAEGQILYDTNIYNTAALKRSDTLAIAKPTLVLKSDWARHYVQVTAGAEIRRYFKIDQENSEQYRLQANTMIDFGDRIALSTEAGIAERIEQRGTAGDAFATDKPIQYLEKKGSATLSRTGGTLELIGRFSFLRQDFENSTVADVPLDLSYRDAMVLHANLHVNYRINDNVKLYTEVDGNTVNYDQDAPVSRDSKGFAVFGGIQYQASSLVDVQVAMGFIQQYFDDPAVPTASGANYQIKANWTPAPQWKLTATGERAVYPSPFPNVPAIIRSTFELKVQRSMGDRLLLETRLSYGNENYKSITRSDNRYIAEAALRLRLTSQLGASVFAGYRKQTSDVLYEGYSGLGVGASLSFLI</sequence>
<evidence type="ECO:0000256" key="1">
    <source>
        <dbReference type="SAM" id="MobiDB-lite"/>
    </source>
</evidence>
<dbReference type="Proteomes" id="UP001162880">
    <property type="component" value="Unassembled WGS sequence"/>
</dbReference>
<organism evidence="2 3">
    <name type="scientific">Novosphingobium album</name>
    <name type="common">ex Hu et al. 2023</name>
    <dbReference type="NCBI Taxonomy" id="2930093"/>
    <lineage>
        <taxon>Bacteria</taxon>
        <taxon>Pseudomonadati</taxon>
        <taxon>Pseudomonadota</taxon>
        <taxon>Alphaproteobacteria</taxon>
        <taxon>Sphingomonadales</taxon>
        <taxon>Sphingomonadaceae</taxon>
        <taxon>Novosphingobium</taxon>
    </lineage>
</organism>
<protein>
    <submittedName>
        <fullName evidence="2">Outer membrane beta-barrel protein</fullName>
    </submittedName>
</protein>
<evidence type="ECO:0000313" key="3">
    <source>
        <dbReference type="Proteomes" id="UP001162880"/>
    </source>
</evidence>
<accession>A0ABT0B4K5</accession>
<feature type="region of interest" description="Disordered" evidence="1">
    <location>
        <begin position="1"/>
        <end position="24"/>
    </location>
</feature>
<name>A0ABT0B4K5_9SPHN</name>
<comment type="caution">
    <text evidence="2">The sequence shown here is derived from an EMBL/GenBank/DDBJ whole genome shotgun (WGS) entry which is preliminary data.</text>
</comment>
<proteinExistence type="predicted"/>
<dbReference type="EMBL" id="JALHLE010000023">
    <property type="protein sequence ID" value="MCJ2179808.1"/>
    <property type="molecule type" value="Genomic_DNA"/>
</dbReference>
<dbReference type="InterPro" id="IPR018759">
    <property type="entry name" value="BBP2_2"/>
</dbReference>
<dbReference type="Pfam" id="PF10082">
    <property type="entry name" value="BBP2_2"/>
    <property type="match status" value="1"/>
</dbReference>
<evidence type="ECO:0000313" key="2">
    <source>
        <dbReference type="EMBL" id="MCJ2179808.1"/>
    </source>
</evidence>
<reference evidence="2" key="1">
    <citation type="submission" date="2022-03" db="EMBL/GenBank/DDBJ databases">
        <title>Identification of a novel bacterium isolated from mangrove sediments.</title>
        <authorList>
            <person name="Pan X."/>
        </authorList>
    </citation>
    <scope>NUCLEOTIDE SEQUENCE</scope>
    <source>
        <strain evidence="2">B2580</strain>
    </source>
</reference>
<dbReference type="RefSeq" id="WP_243994914.1">
    <property type="nucleotide sequence ID" value="NZ_JALHLE010000023.1"/>
</dbReference>
<gene>
    <name evidence="2" type="ORF">MTR64_14660</name>
</gene>